<dbReference type="AlphaFoldDB" id="A0AAU8T4H8"/>
<dbReference type="InterPro" id="IPR010260">
    <property type="entry name" value="AlpA"/>
</dbReference>
<dbReference type="GeneID" id="66517313"/>
<dbReference type="RefSeq" id="WP_052719692.1">
    <property type="nucleotide sequence ID" value="NZ_CP010026.1"/>
</dbReference>
<reference evidence="1 2" key="1">
    <citation type="journal article" date="2015" name="Genome Announc.">
        <title>Complete genome sequences for 59 burkholderia isolates, both pathogenic and near neighbor.</title>
        <authorList>
            <person name="Johnson S.L."/>
            <person name="Bishop-Lilly K.A."/>
            <person name="Ladner J.T."/>
            <person name="Daligault H.E."/>
            <person name="Davenport K.W."/>
            <person name="Jaissle J."/>
            <person name="Frey K.G."/>
            <person name="Koroleva G.I."/>
            <person name="Bruce D.C."/>
            <person name="Coyne S.R."/>
            <person name="Broomall S.M."/>
            <person name="Li P.E."/>
            <person name="Teshima H."/>
            <person name="Gibbons H.S."/>
            <person name="Palacios G.F."/>
            <person name="Rosenzweig C.N."/>
            <person name="Redden C.L."/>
            <person name="Xu Y."/>
            <person name="Minogue T.D."/>
            <person name="Chain P.S."/>
        </authorList>
    </citation>
    <scope>NUCLEOTIDE SEQUENCE [LARGE SCALE GENOMIC DNA]</scope>
    <source>
        <strain evidence="1 2">ATCC BAA-463</strain>
    </source>
</reference>
<accession>A0AAU8T4H8</accession>
<sequence>MMTVLISVRLSESRKSMKPIYLNLEAVAGAVALSEAQIQKLVREGTFPKPRLLSSRRVGWLVREVEE</sequence>
<dbReference type="EMBL" id="CP010026">
    <property type="protein sequence ID" value="AJZ58657.1"/>
    <property type="molecule type" value="Genomic_DNA"/>
</dbReference>
<proteinExistence type="predicted"/>
<gene>
    <name evidence="1" type="ORF">OI25_3399</name>
</gene>
<organism evidence="1 2">
    <name type="scientific">Paraburkholderia fungorum</name>
    <dbReference type="NCBI Taxonomy" id="134537"/>
    <lineage>
        <taxon>Bacteria</taxon>
        <taxon>Pseudomonadati</taxon>
        <taxon>Pseudomonadota</taxon>
        <taxon>Betaproteobacteria</taxon>
        <taxon>Burkholderiales</taxon>
        <taxon>Burkholderiaceae</taxon>
        <taxon>Paraburkholderia</taxon>
    </lineage>
</organism>
<dbReference type="Proteomes" id="UP000032614">
    <property type="component" value="Chromosome 1"/>
</dbReference>
<dbReference type="KEGG" id="bfn:OI25_3399"/>
<evidence type="ECO:0000313" key="1">
    <source>
        <dbReference type="EMBL" id="AJZ58657.1"/>
    </source>
</evidence>
<dbReference type="Pfam" id="PF05930">
    <property type="entry name" value="Phage_AlpA"/>
    <property type="match status" value="1"/>
</dbReference>
<protein>
    <submittedName>
        <fullName evidence="1">Prophage CP4-57 regulatory family protein</fullName>
    </submittedName>
</protein>
<name>A0AAU8T4H8_9BURK</name>
<evidence type="ECO:0000313" key="2">
    <source>
        <dbReference type="Proteomes" id="UP000032614"/>
    </source>
</evidence>